<evidence type="ECO:0000256" key="1">
    <source>
        <dbReference type="SAM" id="MobiDB-lite"/>
    </source>
</evidence>
<accession>A0AA35NYB9</accession>
<name>A0AA35NYB9_9SAUR</name>
<feature type="region of interest" description="Disordered" evidence="1">
    <location>
        <begin position="191"/>
        <end position="425"/>
    </location>
</feature>
<evidence type="ECO:0000313" key="3">
    <source>
        <dbReference type="Proteomes" id="UP001178461"/>
    </source>
</evidence>
<keyword evidence="3" id="KW-1185">Reference proteome</keyword>
<organism evidence="2 3">
    <name type="scientific">Podarcis lilfordi</name>
    <name type="common">Lilford's wall lizard</name>
    <dbReference type="NCBI Taxonomy" id="74358"/>
    <lineage>
        <taxon>Eukaryota</taxon>
        <taxon>Metazoa</taxon>
        <taxon>Chordata</taxon>
        <taxon>Craniata</taxon>
        <taxon>Vertebrata</taxon>
        <taxon>Euteleostomi</taxon>
        <taxon>Lepidosauria</taxon>
        <taxon>Squamata</taxon>
        <taxon>Bifurcata</taxon>
        <taxon>Unidentata</taxon>
        <taxon>Episquamata</taxon>
        <taxon>Laterata</taxon>
        <taxon>Lacertibaenia</taxon>
        <taxon>Lacertidae</taxon>
        <taxon>Podarcis</taxon>
    </lineage>
</organism>
<evidence type="ECO:0000313" key="2">
    <source>
        <dbReference type="EMBL" id="CAI5764902.1"/>
    </source>
</evidence>
<proteinExistence type="predicted"/>
<reference evidence="2" key="1">
    <citation type="submission" date="2022-12" db="EMBL/GenBank/DDBJ databases">
        <authorList>
            <person name="Alioto T."/>
            <person name="Alioto T."/>
            <person name="Gomez Garrido J."/>
        </authorList>
    </citation>
    <scope>NUCLEOTIDE SEQUENCE</scope>
</reference>
<feature type="compositionally biased region" description="Polar residues" evidence="1">
    <location>
        <begin position="244"/>
        <end position="269"/>
    </location>
</feature>
<feature type="region of interest" description="Disordered" evidence="1">
    <location>
        <begin position="107"/>
        <end position="128"/>
    </location>
</feature>
<sequence>MEGRMDGPERTPDLVILGSWKTIYMDTKEEKHCPEIKVERNSEMNCHQESGDTGPTLEQGAESKRRILGKDMPDQSIPTDQGVGCSGQAGVMDPSQQAAVAGSVRNSTSLRKASHRSIQRGLAGQEPHRANQPFISLQPPMASRVEHASEADALEDGVSWINPRTGKTMKCKSQQTSRIWQLKPLCAILHPSTEEPQVSQDSKESEEGRSGESTFSSGKTKREGRTGQESHSSNQEQDLHSGVGPSQLQSQHLGKAQEISQEPENQKPQNRSEDGPASQETPQPSQVRPTDGAGTNRATTWISKKTGSEMVSRNQQTSLVWERKPLSEILHPAIQQPQESRESKKGGSMGKVVFSEESRSGKITVLYSDLQPEASPSQLGGREQWRCQAPEEQKVWDSTKQRNGQGSPDVPKHSRSSQTDVAGVKRDHTWVSQRTGAEMKCKGQQTSSTWEMKPLSEILQSAGQESQQKRGKVNGRARMFDRARSDVGSKVNREMTLSYTEGEEIEQTYSIISLERGILLNRKTRKILVNRGQQTVEALPSTTVQITLDNYRRKGYQTLVVNEPETTVEESEGGGSASRGQQTISQWVHSDMHNRRAYQDSMESYETFVTNKHPSDEILFKIESSLVFVPVDEEDLLLIYGQEDSEKEGSFINNQTGKELESRCLQTEELFFHKPDLEAKALES</sequence>
<feature type="compositionally biased region" description="Polar residues" evidence="1">
    <location>
        <begin position="296"/>
        <end position="319"/>
    </location>
</feature>
<protein>
    <submittedName>
        <fullName evidence="2">Uncharacterized protein</fullName>
    </submittedName>
</protein>
<gene>
    <name evidence="2" type="ORF">PODLI_1B019754</name>
</gene>
<feature type="compositionally biased region" description="Polar residues" evidence="1">
    <location>
        <begin position="278"/>
        <end position="288"/>
    </location>
</feature>
<dbReference type="Proteomes" id="UP001178461">
    <property type="component" value="Chromosome 1"/>
</dbReference>
<feature type="compositionally biased region" description="Basic and acidic residues" evidence="1">
    <location>
        <begin position="201"/>
        <end position="210"/>
    </location>
</feature>
<dbReference type="EMBL" id="OX395126">
    <property type="protein sequence ID" value="CAI5764902.1"/>
    <property type="molecule type" value="Genomic_DNA"/>
</dbReference>
<dbReference type="AlphaFoldDB" id="A0AA35NYB9"/>
<feature type="compositionally biased region" description="Basic and acidic residues" evidence="1">
    <location>
        <begin position="383"/>
        <end position="400"/>
    </location>
</feature>